<comment type="caution">
    <text evidence="2">The sequence shown here is derived from an EMBL/GenBank/DDBJ whole genome shotgun (WGS) entry which is preliminary data.</text>
</comment>
<sequence>MPRLSKYSSDTLPPFRAVRSTTNRTWDFIVAFSVISVIILLAGIIIYLINELFQAAAENRKDIPGTIIFIIIISIILTLMIYKVIYTRKERFTTTIIDEKGIHYFNRFDNTVVNEILWDNFVRSDLGKKTGLLTAEFDIDCISYDSRGRKSNGTGIVKYFWKVAVNEKEYIHTDFFNASYLLNSPYINRKDLIRAFLLGLAHYRPDLTINPCIFIANSIDGKDYTFYPNTTFWKTIFGFIFVLILAISAYLLYLVAIDYPHSPFQREALEKVFHDLF</sequence>
<reference evidence="2" key="1">
    <citation type="submission" date="2021-11" db="EMBL/GenBank/DDBJ databases">
        <title>Description of novel Flavobacterium species.</title>
        <authorList>
            <person name="Saticioglu I.B."/>
            <person name="Ay H."/>
            <person name="Altun S."/>
            <person name="Duman M."/>
        </authorList>
    </citation>
    <scope>NUCLEOTIDE SEQUENCE</scope>
    <source>
        <strain evidence="2">F-30</strain>
    </source>
</reference>
<accession>A0ABS8MIH2</accession>
<keyword evidence="1" id="KW-0472">Membrane</keyword>
<dbReference type="RefSeq" id="WP_230038928.1">
    <property type="nucleotide sequence ID" value="NZ_JAJJMM010000001.1"/>
</dbReference>
<dbReference type="EMBL" id="JAJJMM010000001">
    <property type="protein sequence ID" value="MCC9065295.1"/>
    <property type="molecule type" value="Genomic_DNA"/>
</dbReference>
<organism evidence="2 3">
    <name type="scientific">Flavobacterium piscisymbiosum</name>
    <dbReference type="NCBI Taxonomy" id="2893753"/>
    <lineage>
        <taxon>Bacteria</taxon>
        <taxon>Pseudomonadati</taxon>
        <taxon>Bacteroidota</taxon>
        <taxon>Flavobacteriia</taxon>
        <taxon>Flavobacteriales</taxon>
        <taxon>Flavobacteriaceae</taxon>
        <taxon>Flavobacterium</taxon>
    </lineage>
</organism>
<proteinExistence type="predicted"/>
<keyword evidence="3" id="KW-1185">Reference proteome</keyword>
<dbReference type="Proteomes" id="UP001430679">
    <property type="component" value="Unassembled WGS sequence"/>
</dbReference>
<keyword evidence="1" id="KW-0812">Transmembrane</keyword>
<feature type="transmembrane region" description="Helical" evidence="1">
    <location>
        <begin position="63"/>
        <end position="82"/>
    </location>
</feature>
<keyword evidence="1" id="KW-1133">Transmembrane helix</keyword>
<evidence type="ECO:0008006" key="4">
    <source>
        <dbReference type="Google" id="ProtNLM"/>
    </source>
</evidence>
<evidence type="ECO:0000256" key="1">
    <source>
        <dbReference type="SAM" id="Phobius"/>
    </source>
</evidence>
<name>A0ABS8MIH2_9FLAO</name>
<gene>
    <name evidence="2" type="ORF">LNP81_20000</name>
</gene>
<evidence type="ECO:0000313" key="2">
    <source>
        <dbReference type="EMBL" id="MCC9065295.1"/>
    </source>
</evidence>
<feature type="transmembrane region" description="Helical" evidence="1">
    <location>
        <begin position="26"/>
        <end position="48"/>
    </location>
</feature>
<feature type="transmembrane region" description="Helical" evidence="1">
    <location>
        <begin position="236"/>
        <end position="256"/>
    </location>
</feature>
<protein>
    <recommendedName>
        <fullName evidence="4">DUF3137 domain-containing protein</fullName>
    </recommendedName>
</protein>
<evidence type="ECO:0000313" key="3">
    <source>
        <dbReference type="Proteomes" id="UP001430679"/>
    </source>
</evidence>